<protein>
    <recommendedName>
        <fullName evidence="4">DUF992 domain-containing protein</fullName>
    </recommendedName>
</protein>
<dbReference type="Proteomes" id="UP001241747">
    <property type="component" value="Unassembled WGS sequence"/>
</dbReference>
<organism evidence="2 3">
    <name type="scientific">Xanthobacter agilis</name>
    <dbReference type="NCBI Taxonomy" id="47492"/>
    <lineage>
        <taxon>Bacteria</taxon>
        <taxon>Pseudomonadati</taxon>
        <taxon>Pseudomonadota</taxon>
        <taxon>Alphaproteobacteria</taxon>
        <taxon>Hyphomicrobiales</taxon>
        <taxon>Xanthobacteraceae</taxon>
        <taxon>Xanthobacter</taxon>
    </lineage>
</organism>
<gene>
    <name evidence="2" type="ORF">QOZ94_001613</name>
</gene>
<evidence type="ECO:0000313" key="2">
    <source>
        <dbReference type="EMBL" id="MDQ0504831.1"/>
    </source>
</evidence>
<keyword evidence="1" id="KW-0732">Signal</keyword>
<feature type="chain" id="PRO_5047493431" description="DUF992 domain-containing protein" evidence="1">
    <location>
        <begin position="23"/>
        <end position="174"/>
    </location>
</feature>
<dbReference type="Pfam" id="PF06186">
    <property type="entry name" value="DUF992"/>
    <property type="match status" value="1"/>
</dbReference>
<dbReference type="InterPro" id="IPR009333">
    <property type="entry name" value="DUF992"/>
</dbReference>
<keyword evidence="3" id="KW-1185">Reference proteome</keyword>
<evidence type="ECO:0000256" key="1">
    <source>
        <dbReference type="SAM" id="SignalP"/>
    </source>
</evidence>
<evidence type="ECO:0000313" key="3">
    <source>
        <dbReference type="Proteomes" id="UP001241747"/>
    </source>
</evidence>
<name>A0ABU0LCF9_XANAG</name>
<feature type="signal peptide" evidence="1">
    <location>
        <begin position="1"/>
        <end position="22"/>
    </location>
</feature>
<accession>A0ABU0LCF9</accession>
<dbReference type="EMBL" id="JAUSVY010000003">
    <property type="protein sequence ID" value="MDQ0504831.1"/>
    <property type="molecule type" value="Genomic_DNA"/>
</dbReference>
<evidence type="ECO:0008006" key="4">
    <source>
        <dbReference type="Google" id="ProtNLM"/>
    </source>
</evidence>
<proteinExistence type="predicted"/>
<comment type="caution">
    <text evidence="2">The sequence shown here is derived from an EMBL/GenBank/DDBJ whole genome shotgun (WGS) entry which is preliminary data.</text>
</comment>
<reference evidence="2 3" key="1">
    <citation type="submission" date="2023-07" db="EMBL/GenBank/DDBJ databases">
        <title>Genomic Encyclopedia of Type Strains, Phase IV (KMG-IV): sequencing the most valuable type-strain genomes for metagenomic binning, comparative biology and taxonomic classification.</title>
        <authorList>
            <person name="Goeker M."/>
        </authorList>
    </citation>
    <scope>NUCLEOTIDE SEQUENCE [LARGE SCALE GENOMIC DNA]</scope>
    <source>
        <strain evidence="2 3">DSM 3770</strain>
    </source>
</reference>
<sequence>MRTLTGLIGLAALAAVSATPAAAVEAPKVQIGVLVCSVAPSVGLVLGSVRDLACELRTSRIEPYTVKGTYKGTVSRFGIDLGITSGNTLSWAVFAPSLDVGPGALAGRYVGVSANAAWAIGGGVNVLVGGSTQTVALQPLSLEGITGAAVAAGVADMKLEQVTAPLPTKAKVTK</sequence>
<dbReference type="RefSeq" id="WP_237346795.1">
    <property type="nucleotide sequence ID" value="NZ_JABWGX010000023.1"/>
</dbReference>